<evidence type="ECO:0000256" key="1">
    <source>
        <dbReference type="ARBA" id="ARBA00009986"/>
    </source>
</evidence>
<dbReference type="Gene3D" id="3.40.309.10">
    <property type="entry name" value="Aldehyde Dehydrogenase, Chain A, domain 2"/>
    <property type="match status" value="1"/>
</dbReference>
<dbReference type="InterPro" id="IPR016162">
    <property type="entry name" value="Ald_DH_N"/>
</dbReference>
<dbReference type="Gene3D" id="3.40.605.10">
    <property type="entry name" value="Aldehyde Dehydrogenase, Chain A, domain 1"/>
    <property type="match status" value="1"/>
</dbReference>
<feature type="compositionally biased region" description="Basic residues" evidence="5">
    <location>
        <begin position="48"/>
        <end position="59"/>
    </location>
</feature>
<comment type="similarity">
    <text evidence="1">Belongs to the aldehyde dehydrogenase family.</text>
</comment>
<keyword evidence="4" id="KW-0558">Oxidation</keyword>
<dbReference type="SUPFAM" id="SSF53720">
    <property type="entry name" value="ALDH-like"/>
    <property type="match status" value="1"/>
</dbReference>
<evidence type="ECO:0000259" key="6">
    <source>
        <dbReference type="Pfam" id="PF00171"/>
    </source>
</evidence>
<dbReference type="RefSeq" id="WP_183462940.1">
    <property type="nucleotide sequence ID" value="NZ_CP050296.1"/>
</dbReference>
<dbReference type="GO" id="GO:0016620">
    <property type="term" value="F:oxidoreductase activity, acting on the aldehyde or oxo group of donors, NAD or NADP as acceptor"/>
    <property type="evidence" value="ECO:0007669"/>
    <property type="project" value="InterPro"/>
</dbReference>
<dbReference type="InterPro" id="IPR016160">
    <property type="entry name" value="Ald_DH_CS_CYS"/>
</dbReference>
<evidence type="ECO:0000313" key="8">
    <source>
        <dbReference type="Proteomes" id="UP000515465"/>
    </source>
</evidence>
<evidence type="ECO:0000256" key="4">
    <source>
        <dbReference type="ARBA" id="ARBA00023097"/>
    </source>
</evidence>
<feature type="compositionally biased region" description="Basic and acidic residues" evidence="5">
    <location>
        <begin position="33"/>
        <end position="47"/>
    </location>
</feature>
<proteinExistence type="inferred from homology"/>
<dbReference type="InterPro" id="IPR015590">
    <property type="entry name" value="Aldehyde_DH_dom"/>
</dbReference>
<keyword evidence="3" id="KW-0560">Oxidoreductase</keyword>
<evidence type="ECO:0000256" key="5">
    <source>
        <dbReference type="SAM" id="MobiDB-lite"/>
    </source>
</evidence>
<organism evidence="7 8">
    <name type="scientific">Mesorhizobium huakuii</name>
    <dbReference type="NCBI Taxonomy" id="28104"/>
    <lineage>
        <taxon>Bacteria</taxon>
        <taxon>Pseudomonadati</taxon>
        <taxon>Pseudomonadota</taxon>
        <taxon>Alphaproteobacteria</taxon>
        <taxon>Hyphomicrobiales</taxon>
        <taxon>Phyllobacteriaceae</taxon>
        <taxon>Mesorhizobium</taxon>
    </lineage>
</organism>
<dbReference type="PANTHER" id="PTHR11699">
    <property type="entry name" value="ALDEHYDE DEHYDROGENASE-RELATED"/>
    <property type="match status" value="1"/>
</dbReference>
<evidence type="ECO:0000256" key="3">
    <source>
        <dbReference type="ARBA" id="ARBA00023002"/>
    </source>
</evidence>
<keyword evidence="2" id="KW-0630">Potassium</keyword>
<feature type="domain" description="Aldehyde dehydrogenase" evidence="6">
    <location>
        <begin position="73"/>
        <end position="532"/>
    </location>
</feature>
<accession>A0A7G6SQ33</accession>
<dbReference type="FunFam" id="3.40.605.10:FF:000007">
    <property type="entry name" value="NAD/NADP-dependent betaine aldehyde dehydrogenase"/>
    <property type="match status" value="1"/>
</dbReference>
<dbReference type="InterPro" id="IPR016163">
    <property type="entry name" value="Ald_DH_C"/>
</dbReference>
<dbReference type="Proteomes" id="UP000515465">
    <property type="component" value="Chromosome"/>
</dbReference>
<sequence length="545" mass="58479">MRPRPKRWPAASSRLPATSRLASEPSRPSRSRHFQEARANNPDERPPQHRHARRGVSRTKTYRLLIDGKHVDARDGRILERKSPGHGFTVSRYAQAGEAEVEAAVQAGHKAFETGPWPRMKASERAAILFRTADLIEARLEDIARLDALESGKPIAQARGEIGGAVDIWRYAASLARTLHGESYANLGDAMLGVVVREPIGVVSIITPWNFPFLIVSQKLPFALAAGCTAVVKPSEMTSASTFVLGDILLEAGLPAGVVNILAGLGADVGAPMVSHPLVEMVSFTGSTRVGKMTMASAAQSLKKVSMELGGKNGQIVFPDADLEAAADAAVFGGFFNAGECCNAGSRLIVHEAIADDFLDAVKALTSRVTVGDPLDDRTKVGAMISSDHLAKVTDYVAAAANEGSNVYSGGKQLVSNAGQYLDPTILRNVTENMAIAREEVFGPVLSVLTFETIEKALHIANNTPYGLSAGVWSASIDTCMSVARGVRSGTVWVNTFMEGYPELPFGGYKQSGLGRELGKRAVEDYTEEKTIQFHRGQRTGWWVG</sequence>
<dbReference type="FunFam" id="3.40.605.10:FF:000026">
    <property type="entry name" value="Aldehyde dehydrogenase, putative"/>
    <property type="match status" value="1"/>
</dbReference>
<evidence type="ECO:0000256" key="2">
    <source>
        <dbReference type="ARBA" id="ARBA00022958"/>
    </source>
</evidence>
<dbReference type="EMBL" id="CP050296">
    <property type="protein sequence ID" value="QND56615.1"/>
    <property type="molecule type" value="Genomic_DNA"/>
</dbReference>
<dbReference type="CDD" id="cd07118">
    <property type="entry name" value="ALDH_SNDH"/>
    <property type="match status" value="1"/>
</dbReference>
<gene>
    <name evidence="7" type="ORF">HB778_08315</name>
</gene>
<dbReference type="Pfam" id="PF00171">
    <property type="entry name" value="Aldedh"/>
    <property type="match status" value="1"/>
</dbReference>
<reference evidence="8" key="1">
    <citation type="journal article" date="2020" name="Mol. Plant Microbe">
        <title>Rhizobial microsymbionts of the narrowly endemic Oxytropis species growing in Kamchatka are characterized by significant genetic diversity and possess a set of genes that are associated with T3SS and T6SS secretion systems and can affect the development of symbiosis.</title>
        <authorList>
            <person name="Safronova V."/>
            <person name="Guro P."/>
            <person name="Sazanova A."/>
            <person name="Kuznetsova I."/>
            <person name="Belimov A."/>
            <person name="Yakubov V."/>
            <person name="Chirak E."/>
            <person name="Afonin A."/>
            <person name="Gogolev Y."/>
            <person name="Andronov E."/>
            <person name="Tikhonovich I."/>
        </authorList>
    </citation>
    <scope>NUCLEOTIDE SEQUENCE [LARGE SCALE GENOMIC DNA]</scope>
    <source>
        <strain evidence="8">583</strain>
    </source>
</reference>
<dbReference type="InterPro" id="IPR016161">
    <property type="entry name" value="Ald_DH/histidinol_DH"/>
</dbReference>
<dbReference type="AlphaFoldDB" id="A0A7G6SQ33"/>
<dbReference type="FunFam" id="3.40.309.10:FF:000012">
    <property type="entry name" value="Betaine aldehyde dehydrogenase"/>
    <property type="match status" value="1"/>
</dbReference>
<protein>
    <submittedName>
        <fullName evidence="7">Aldehyde dehydrogenase family protein</fullName>
    </submittedName>
</protein>
<evidence type="ECO:0000313" key="7">
    <source>
        <dbReference type="EMBL" id="QND56615.1"/>
    </source>
</evidence>
<dbReference type="PROSITE" id="PS00070">
    <property type="entry name" value="ALDEHYDE_DEHYDR_CYS"/>
    <property type="match status" value="1"/>
</dbReference>
<name>A0A7G6SQ33_9HYPH</name>
<feature type="region of interest" description="Disordered" evidence="5">
    <location>
        <begin position="1"/>
        <end position="59"/>
    </location>
</feature>